<feature type="compositionally biased region" description="Pro residues" evidence="3">
    <location>
        <begin position="1"/>
        <end position="10"/>
    </location>
</feature>
<dbReference type="Proteomes" id="UP000199103">
    <property type="component" value="Chromosome I"/>
</dbReference>
<protein>
    <submittedName>
        <fullName evidence="4">Methyltransferase domain-containing protein</fullName>
    </submittedName>
</protein>
<dbReference type="PANTHER" id="PTHR44942">
    <property type="entry name" value="METHYLTRANSF_11 DOMAIN-CONTAINING PROTEIN"/>
    <property type="match status" value="1"/>
</dbReference>
<evidence type="ECO:0000256" key="2">
    <source>
        <dbReference type="ARBA" id="ARBA00022679"/>
    </source>
</evidence>
<evidence type="ECO:0000256" key="3">
    <source>
        <dbReference type="SAM" id="MobiDB-lite"/>
    </source>
</evidence>
<dbReference type="GO" id="GO:0032259">
    <property type="term" value="P:methylation"/>
    <property type="evidence" value="ECO:0007669"/>
    <property type="project" value="UniProtKB-KW"/>
</dbReference>
<gene>
    <name evidence="4" type="ORF">SAMN04489812_2901</name>
</gene>
<name>A0A1H1UT56_9ACTN</name>
<dbReference type="SUPFAM" id="SSF53335">
    <property type="entry name" value="S-adenosyl-L-methionine-dependent methyltransferases"/>
    <property type="match status" value="1"/>
</dbReference>
<dbReference type="CDD" id="cd02440">
    <property type="entry name" value="AdoMet_MTases"/>
    <property type="match status" value="1"/>
</dbReference>
<dbReference type="RefSeq" id="WP_091525855.1">
    <property type="nucleotide sequence ID" value="NZ_LT629772.1"/>
</dbReference>
<keyword evidence="5" id="KW-1185">Reference proteome</keyword>
<proteinExistence type="predicted"/>
<evidence type="ECO:0000313" key="4">
    <source>
        <dbReference type="EMBL" id="SDS75039.1"/>
    </source>
</evidence>
<accession>A0A1H1UT56</accession>
<feature type="region of interest" description="Disordered" evidence="3">
    <location>
        <begin position="1"/>
        <end position="27"/>
    </location>
</feature>
<dbReference type="InterPro" id="IPR029063">
    <property type="entry name" value="SAM-dependent_MTases_sf"/>
</dbReference>
<keyword evidence="2 4" id="KW-0808">Transferase</keyword>
<dbReference type="PANTHER" id="PTHR44942:SF4">
    <property type="entry name" value="METHYLTRANSFERASE TYPE 11 DOMAIN-CONTAINING PROTEIN"/>
    <property type="match status" value="1"/>
</dbReference>
<dbReference type="EMBL" id="LT629772">
    <property type="protein sequence ID" value="SDS75039.1"/>
    <property type="molecule type" value="Genomic_DNA"/>
</dbReference>
<keyword evidence="1 4" id="KW-0489">Methyltransferase</keyword>
<dbReference type="OrthoDB" id="9797252at2"/>
<evidence type="ECO:0000256" key="1">
    <source>
        <dbReference type="ARBA" id="ARBA00022603"/>
    </source>
</evidence>
<reference evidence="4 5" key="1">
    <citation type="submission" date="2016-10" db="EMBL/GenBank/DDBJ databases">
        <authorList>
            <person name="de Groot N.N."/>
        </authorList>
    </citation>
    <scope>NUCLEOTIDE SEQUENCE [LARGE SCALE GENOMIC DNA]</scope>
    <source>
        <strain evidence="4 5">DSM 21800</strain>
    </source>
</reference>
<dbReference type="InterPro" id="IPR051052">
    <property type="entry name" value="Diverse_substrate_MTase"/>
</dbReference>
<dbReference type="Gene3D" id="3.40.50.150">
    <property type="entry name" value="Vaccinia Virus protein VP39"/>
    <property type="match status" value="1"/>
</dbReference>
<dbReference type="AlphaFoldDB" id="A0A1H1UT56"/>
<dbReference type="STRING" id="630515.SAMN04489812_2901"/>
<organism evidence="4 5">
    <name type="scientific">Microlunatus soli</name>
    <dbReference type="NCBI Taxonomy" id="630515"/>
    <lineage>
        <taxon>Bacteria</taxon>
        <taxon>Bacillati</taxon>
        <taxon>Actinomycetota</taxon>
        <taxon>Actinomycetes</taxon>
        <taxon>Propionibacteriales</taxon>
        <taxon>Propionibacteriaceae</taxon>
        <taxon>Microlunatus</taxon>
    </lineage>
</organism>
<dbReference type="GO" id="GO:0008168">
    <property type="term" value="F:methyltransferase activity"/>
    <property type="evidence" value="ECO:0007669"/>
    <property type="project" value="UniProtKB-KW"/>
</dbReference>
<sequence length="272" mass="29625">MPTLPSPPASHDPHRARQMAESFGTDAARYDRARPSYPAALIRRIVDTAPGPDLLDVGCGTGIAGRQFVDAGCTVLGVEPDARMAAFAGAGRLPVEVATFEDWDPAGRRFDAVTAAQSWHWIDPVAGPAKAAEVLRPDGVLAIFGHVFEPPDPIAEAFTDAYTQAVPDSPFDRQSGRRPVQLYQSMYAAIADRIRESGRFAEPEQWRHDWQCSYTREQWLELLPTTGGLTQLGPDQLDAILTAVGRAVDEVGGSFTMEYTTLAVTAARRPHR</sequence>
<dbReference type="Pfam" id="PF13489">
    <property type="entry name" value="Methyltransf_23"/>
    <property type="match status" value="1"/>
</dbReference>
<evidence type="ECO:0000313" key="5">
    <source>
        <dbReference type="Proteomes" id="UP000199103"/>
    </source>
</evidence>